<proteinExistence type="predicted"/>
<dbReference type="SUPFAM" id="SSF52141">
    <property type="entry name" value="Uracil-DNA glycosylase-like"/>
    <property type="match status" value="1"/>
</dbReference>
<sequence length="168" mass="19691">MDEIETHPFKAFVPENATVLIVGSFPGRDITHRKLSDDEWFYGTKRNQFWKIISGVYNEELLTKAGKQKLFEKHGIGIVDIFLRIKRKGNNNTDSNLEIVEYNDNAIEKILENKNIKTIFFTSQYVGKSFLKRFPKTENWKNLPSPSPRFARMSLEEKIKFYKEQLPA</sequence>
<organism evidence="2 3">
    <name type="scientific">Hanamia caeni</name>
    <dbReference type="NCBI Taxonomy" id="2294116"/>
    <lineage>
        <taxon>Bacteria</taxon>
        <taxon>Pseudomonadati</taxon>
        <taxon>Bacteroidota</taxon>
        <taxon>Chitinophagia</taxon>
        <taxon>Chitinophagales</taxon>
        <taxon>Chitinophagaceae</taxon>
        <taxon>Hanamia</taxon>
    </lineage>
</organism>
<dbReference type="OrthoDB" id="9799921at2"/>
<dbReference type="AlphaFoldDB" id="A0A3M9N8W4"/>
<feature type="domain" description="Uracil-DNA glycosylase-like" evidence="1">
    <location>
        <begin position="12"/>
        <end position="154"/>
    </location>
</feature>
<accession>A0A3M9N8W4</accession>
<dbReference type="Proteomes" id="UP000267223">
    <property type="component" value="Unassembled WGS sequence"/>
</dbReference>
<evidence type="ECO:0000313" key="3">
    <source>
        <dbReference type="Proteomes" id="UP000267223"/>
    </source>
</evidence>
<dbReference type="InterPro" id="IPR005122">
    <property type="entry name" value="Uracil-DNA_glycosylase-like"/>
</dbReference>
<name>A0A3M9N8W4_9BACT</name>
<protein>
    <submittedName>
        <fullName evidence="2">Uracil-DNA glycosylase family protein</fullName>
    </submittedName>
</protein>
<reference evidence="2 3" key="1">
    <citation type="submission" date="2018-11" db="EMBL/GenBank/DDBJ databases">
        <title>Draft genome sequence of Ferruginibacter sp. BO-59.</title>
        <authorList>
            <person name="Im W.T."/>
        </authorList>
    </citation>
    <scope>NUCLEOTIDE SEQUENCE [LARGE SCALE GENOMIC DNA]</scope>
    <source>
        <strain evidence="2 3">BO-59</strain>
    </source>
</reference>
<dbReference type="InterPro" id="IPR036895">
    <property type="entry name" value="Uracil-DNA_glycosylase-like_sf"/>
</dbReference>
<evidence type="ECO:0000313" key="2">
    <source>
        <dbReference type="EMBL" id="RNI34252.1"/>
    </source>
</evidence>
<dbReference type="Pfam" id="PF03167">
    <property type="entry name" value="UDG"/>
    <property type="match status" value="1"/>
</dbReference>
<keyword evidence="3" id="KW-1185">Reference proteome</keyword>
<dbReference type="Gene3D" id="3.40.470.10">
    <property type="entry name" value="Uracil-DNA glycosylase-like domain"/>
    <property type="match status" value="1"/>
</dbReference>
<gene>
    <name evidence="2" type="ORF">EFY79_16290</name>
</gene>
<dbReference type="EMBL" id="RJJR01000014">
    <property type="protein sequence ID" value="RNI34252.1"/>
    <property type="molecule type" value="Genomic_DNA"/>
</dbReference>
<comment type="caution">
    <text evidence="2">The sequence shown here is derived from an EMBL/GenBank/DDBJ whole genome shotgun (WGS) entry which is preliminary data.</text>
</comment>
<dbReference type="CDD" id="cd10032">
    <property type="entry name" value="UDG-F6_HDG"/>
    <property type="match status" value="1"/>
</dbReference>
<evidence type="ECO:0000259" key="1">
    <source>
        <dbReference type="Pfam" id="PF03167"/>
    </source>
</evidence>
<dbReference type="RefSeq" id="WP_123121793.1">
    <property type="nucleotide sequence ID" value="NZ_RJJR01000014.1"/>
</dbReference>